<evidence type="ECO:0000313" key="2">
    <source>
        <dbReference type="Proteomes" id="UP001488838"/>
    </source>
</evidence>
<dbReference type="Proteomes" id="UP001488838">
    <property type="component" value="Unassembled WGS sequence"/>
</dbReference>
<organism evidence="1 2">
    <name type="scientific">Myodes glareolus</name>
    <name type="common">Bank vole</name>
    <name type="synonym">Clethrionomys glareolus</name>
    <dbReference type="NCBI Taxonomy" id="447135"/>
    <lineage>
        <taxon>Eukaryota</taxon>
        <taxon>Metazoa</taxon>
        <taxon>Chordata</taxon>
        <taxon>Craniata</taxon>
        <taxon>Vertebrata</taxon>
        <taxon>Euteleostomi</taxon>
        <taxon>Mammalia</taxon>
        <taxon>Eutheria</taxon>
        <taxon>Euarchontoglires</taxon>
        <taxon>Glires</taxon>
        <taxon>Rodentia</taxon>
        <taxon>Myomorpha</taxon>
        <taxon>Muroidea</taxon>
        <taxon>Cricetidae</taxon>
        <taxon>Arvicolinae</taxon>
        <taxon>Myodes</taxon>
    </lineage>
</organism>
<gene>
    <name evidence="1" type="ORF">U0070_012401</name>
</gene>
<protein>
    <submittedName>
        <fullName evidence="1">Uncharacterized protein</fullName>
    </submittedName>
</protein>
<dbReference type="EMBL" id="JBBHLL010000146">
    <property type="protein sequence ID" value="KAK7812738.1"/>
    <property type="molecule type" value="Genomic_DNA"/>
</dbReference>
<name>A0AAW0IEE5_MYOGA</name>
<keyword evidence="2" id="KW-1185">Reference proteome</keyword>
<accession>A0AAW0IEE5</accession>
<dbReference type="AlphaFoldDB" id="A0AAW0IEE5"/>
<evidence type="ECO:0000313" key="1">
    <source>
        <dbReference type="EMBL" id="KAK7812738.1"/>
    </source>
</evidence>
<reference evidence="1 2" key="1">
    <citation type="journal article" date="2023" name="bioRxiv">
        <title>Conserved and derived expression patterns and positive selection on dental genes reveal complex evolutionary context of ever-growing rodent molars.</title>
        <authorList>
            <person name="Calamari Z.T."/>
            <person name="Song A."/>
            <person name="Cohen E."/>
            <person name="Akter M."/>
            <person name="Roy R.D."/>
            <person name="Hallikas O."/>
            <person name="Christensen M.M."/>
            <person name="Li P."/>
            <person name="Marangoni P."/>
            <person name="Jernvall J."/>
            <person name="Klein O.D."/>
        </authorList>
    </citation>
    <scope>NUCLEOTIDE SEQUENCE [LARGE SCALE GENOMIC DNA]</scope>
    <source>
        <strain evidence="1">V071</strain>
    </source>
</reference>
<proteinExistence type="predicted"/>
<comment type="caution">
    <text evidence="1">The sequence shown here is derived from an EMBL/GenBank/DDBJ whole genome shotgun (WGS) entry which is preliminary data.</text>
</comment>
<sequence>MWRCSQWCWPAKALEDHISILPTYRNKEETPWGLSSVL</sequence>